<dbReference type="GO" id="GO:0004252">
    <property type="term" value="F:serine-type endopeptidase activity"/>
    <property type="evidence" value="ECO:0007669"/>
    <property type="project" value="TreeGrafter"/>
</dbReference>
<feature type="domain" description="Peptidase S9 prolyl oligopeptidase catalytic" evidence="3">
    <location>
        <begin position="460"/>
        <end position="663"/>
    </location>
</feature>
<dbReference type="Pfam" id="PF00326">
    <property type="entry name" value="Peptidase_S9"/>
    <property type="match status" value="1"/>
</dbReference>
<evidence type="ECO:0000256" key="1">
    <source>
        <dbReference type="ARBA" id="ARBA00022801"/>
    </source>
</evidence>
<evidence type="ECO:0000259" key="3">
    <source>
        <dbReference type="Pfam" id="PF00326"/>
    </source>
</evidence>
<evidence type="ECO:0000256" key="2">
    <source>
        <dbReference type="SAM" id="SignalP"/>
    </source>
</evidence>
<evidence type="ECO:0000313" key="5">
    <source>
        <dbReference type="Proteomes" id="UP000029393"/>
    </source>
</evidence>
<dbReference type="PANTHER" id="PTHR42776">
    <property type="entry name" value="SERINE PEPTIDASE S9 FAMILY MEMBER"/>
    <property type="match status" value="1"/>
</dbReference>
<keyword evidence="1" id="KW-0378">Hydrolase</keyword>
<evidence type="ECO:0000313" key="4">
    <source>
        <dbReference type="EMBL" id="KFN45799.1"/>
    </source>
</evidence>
<comment type="caution">
    <text evidence="4">The sequence shown here is derived from an EMBL/GenBank/DDBJ whole genome shotgun (WGS) entry which is preliminary data.</text>
</comment>
<proteinExistence type="predicted"/>
<sequence length="667" mass="71296">MNRLLLAAAITLAAAPAALVAQEAPAAPAAAKETPGALFGTRENIEHADISPGGQHVVYLTPGHGRATSVYVARIDGSAPPQLVMTSGADPDRLRWCNFATDTRLVCQITGMVDEAGIVIPYSRLVAIDTDGKNGVMLGQKGSVYDARLRQSDGEILDWLPDQPGAVLMTRDYIPEAGKMNTRMVRNEDGLGVDRIDLATMEVSRVEGPAKDADFYLTDGRGKVRIKGYRPGVGATTQLANKVVYQYRADGSDEWRPFSTVEDGGAGLSPIEVDANCGCAYALQPLDGRQALYRVKLDGSMATELVYKNDRVDVDGVLRIGRGSRVIGVTYAEEKRHAIYFDKEYGALARGLGKALPNLPMVDFLGSSADNSKLLIHAGSDSDPGRYFVFDKTARSLNEILSARPSLEGVALASVKPVSYPARDGTAIPGYLTLPPGKADARGLPAVLLPHGGPSARDEWGFDWLAQYLANQGYAVLQPNYRGSAGFGDAWLQENGFQGWRTSIGDVTDGARWLVAQGIADADRLAIVGWSYGGYAALQAGVTEPGLFKALVAIAPVTDLDKLKSDARNYVGRNLVVEMVGTGKHTREGSPLQNVASLQAPVLMFHGDLDLNVGVGHSRLMDEKLRAAGKSSELVVYEGLEHSLVDSVVRAAMLDRIGAFLQASTAR</sequence>
<dbReference type="RefSeq" id="WP_034212874.1">
    <property type="nucleotide sequence ID" value="NZ_AVCK01000023.1"/>
</dbReference>
<protein>
    <recommendedName>
        <fullName evidence="3">Peptidase S9 prolyl oligopeptidase catalytic domain-containing protein</fullName>
    </recommendedName>
</protein>
<organism evidence="4 5">
    <name type="scientific">Arenimonas metalli CF5-1</name>
    <dbReference type="NCBI Taxonomy" id="1384056"/>
    <lineage>
        <taxon>Bacteria</taxon>
        <taxon>Pseudomonadati</taxon>
        <taxon>Pseudomonadota</taxon>
        <taxon>Gammaproteobacteria</taxon>
        <taxon>Lysobacterales</taxon>
        <taxon>Lysobacteraceae</taxon>
        <taxon>Arenimonas</taxon>
    </lineage>
</organism>
<dbReference type="Proteomes" id="UP000029393">
    <property type="component" value="Unassembled WGS sequence"/>
</dbReference>
<accession>A0A091B4I5</accession>
<dbReference type="InterPro" id="IPR029058">
    <property type="entry name" value="AB_hydrolase_fold"/>
</dbReference>
<dbReference type="PANTHER" id="PTHR42776:SF27">
    <property type="entry name" value="DIPEPTIDYL PEPTIDASE FAMILY MEMBER 6"/>
    <property type="match status" value="1"/>
</dbReference>
<dbReference type="PATRIC" id="fig|1384056.3.peg.1751"/>
<dbReference type="AlphaFoldDB" id="A0A091B4I5"/>
<dbReference type="STRING" id="1384056.N787_12110"/>
<gene>
    <name evidence="4" type="ORF">N787_12110</name>
</gene>
<dbReference type="GO" id="GO:0006508">
    <property type="term" value="P:proteolysis"/>
    <property type="evidence" value="ECO:0007669"/>
    <property type="project" value="InterPro"/>
</dbReference>
<dbReference type="Gene3D" id="3.40.50.1820">
    <property type="entry name" value="alpha/beta hydrolase"/>
    <property type="match status" value="1"/>
</dbReference>
<reference evidence="4 5" key="1">
    <citation type="submission" date="2013-09" db="EMBL/GenBank/DDBJ databases">
        <title>Genome sequencing of Arenimonas metalli.</title>
        <authorList>
            <person name="Chen F."/>
            <person name="Wang G."/>
        </authorList>
    </citation>
    <scope>NUCLEOTIDE SEQUENCE [LARGE SCALE GENOMIC DNA]</scope>
    <source>
        <strain evidence="4 5">CF5-1</strain>
    </source>
</reference>
<feature type="signal peptide" evidence="2">
    <location>
        <begin position="1"/>
        <end position="26"/>
    </location>
</feature>
<keyword evidence="2" id="KW-0732">Signal</keyword>
<name>A0A091B4I5_9GAMM</name>
<dbReference type="InterPro" id="IPR001375">
    <property type="entry name" value="Peptidase_S9_cat"/>
</dbReference>
<dbReference type="SUPFAM" id="SSF82171">
    <property type="entry name" value="DPP6 N-terminal domain-like"/>
    <property type="match status" value="1"/>
</dbReference>
<feature type="chain" id="PRO_5001870822" description="Peptidase S9 prolyl oligopeptidase catalytic domain-containing protein" evidence="2">
    <location>
        <begin position="27"/>
        <end position="667"/>
    </location>
</feature>
<dbReference type="SUPFAM" id="SSF53474">
    <property type="entry name" value="alpha/beta-Hydrolases"/>
    <property type="match status" value="1"/>
</dbReference>
<dbReference type="EMBL" id="AVCK01000023">
    <property type="protein sequence ID" value="KFN45799.1"/>
    <property type="molecule type" value="Genomic_DNA"/>
</dbReference>
<keyword evidence="5" id="KW-1185">Reference proteome</keyword>
<dbReference type="OrthoDB" id="4269629at2"/>
<dbReference type="eggNOG" id="COG1506">
    <property type="taxonomic scope" value="Bacteria"/>
</dbReference>